<dbReference type="RefSeq" id="WP_204869095.1">
    <property type="nucleotide sequence ID" value="NZ_JAFBBK010000001.1"/>
</dbReference>
<proteinExistence type="predicted"/>
<reference evidence="1 2" key="1">
    <citation type="submission" date="2021-01" db="EMBL/GenBank/DDBJ databases">
        <title>Genomics of switchgrass bacterial isolates.</title>
        <authorList>
            <person name="Shade A."/>
        </authorList>
    </citation>
    <scope>NUCLEOTIDE SEQUENCE [LARGE SCALE GENOMIC DNA]</scope>
    <source>
        <strain evidence="1 2">PvP111</strain>
    </source>
</reference>
<evidence type="ECO:0000313" key="1">
    <source>
        <dbReference type="EMBL" id="MBM7416254.1"/>
    </source>
</evidence>
<dbReference type="InterPro" id="IPR003615">
    <property type="entry name" value="HNH_nuc"/>
</dbReference>
<sequence length="206" mass="22847">MTVGPTVGAGPTGPPQKADVLARACVALSAGDVGAAKKIIFSDYPLVIGTAAQREYTLTEKLRIFFRDGFLDRYSGDRLIHPGALRILSMLLPNEFPAHPNGKMTETHFAQWELFPAIDHVDPVTRGGVDDASNWVTTSMLRNSAKAHWTLRELGWTLHPAGDAEHWDGLSGWFTQYLADHTDLAFSSDYLRKWLRATRTVQTERA</sequence>
<dbReference type="CDD" id="cd00085">
    <property type="entry name" value="HNHc"/>
    <property type="match status" value="1"/>
</dbReference>
<evidence type="ECO:0000313" key="2">
    <source>
        <dbReference type="Proteomes" id="UP000703038"/>
    </source>
</evidence>
<dbReference type="Proteomes" id="UP000703038">
    <property type="component" value="Unassembled WGS sequence"/>
</dbReference>
<keyword evidence="2" id="KW-1185">Reference proteome</keyword>
<evidence type="ECO:0008006" key="3">
    <source>
        <dbReference type="Google" id="ProtNLM"/>
    </source>
</evidence>
<name>A0ABS2KWF4_9NOCA</name>
<dbReference type="EMBL" id="JAFBBK010000001">
    <property type="protein sequence ID" value="MBM7416254.1"/>
    <property type="molecule type" value="Genomic_DNA"/>
</dbReference>
<gene>
    <name evidence="1" type="ORF">JOE42_002987</name>
</gene>
<protein>
    <recommendedName>
        <fullName evidence="3">HNH endonuclease</fullName>
    </recommendedName>
</protein>
<comment type="caution">
    <text evidence="1">The sequence shown here is derived from an EMBL/GenBank/DDBJ whole genome shotgun (WGS) entry which is preliminary data.</text>
</comment>
<organism evidence="1 2">
    <name type="scientific">Rhodococcoides corynebacterioides</name>
    <dbReference type="NCBI Taxonomy" id="53972"/>
    <lineage>
        <taxon>Bacteria</taxon>
        <taxon>Bacillati</taxon>
        <taxon>Actinomycetota</taxon>
        <taxon>Actinomycetes</taxon>
        <taxon>Mycobacteriales</taxon>
        <taxon>Nocardiaceae</taxon>
        <taxon>Rhodococcoides</taxon>
    </lineage>
</organism>
<accession>A0ABS2KWF4</accession>